<dbReference type="EMBL" id="FQXC01000001">
    <property type="protein sequence ID" value="SHG78854.1"/>
    <property type="molecule type" value="Genomic_DNA"/>
</dbReference>
<evidence type="ECO:0000313" key="2">
    <source>
        <dbReference type="EMBL" id="SHG78854.1"/>
    </source>
</evidence>
<dbReference type="AlphaFoldDB" id="A0A1M5MN48"/>
<reference evidence="2 3" key="1">
    <citation type="submission" date="2016-11" db="EMBL/GenBank/DDBJ databases">
        <authorList>
            <person name="Jaros S."/>
            <person name="Januszkiewicz K."/>
            <person name="Wedrychowicz H."/>
        </authorList>
    </citation>
    <scope>NUCLEOTIDE SEQUENCE [LARGE SCALE GENOMIC DNA]</scope>
    <source>
        <strain evidence="2 3">DSM 29431</strain>
    </source>
</reference>
<sequence length="60" mass="6331">MTAPSTNIEKQKKRHRPALLGMAAVVIFAGVLLLGYLTVLAERGTPANDVSGEIAVEPSQ</sequence>
<evidence type="ECO:0000256" key="1">
    <source>
        <dbReference type="SAM" id="Phobius"/>
    </source>
</evidence>
<dbReference type="STRING" id="996342.SAMN05443551_0586"/>
<feature type="transmembrane region" description="Helical" evidence="1">
    <location>
        <begin position="18"/>
        <end position="39"/>
    </location>
</feature>
<proteinExistence type="predicted"/>
<name>A0A1M5MN48_9RHOB</name>
<dbReference type="Proteomes" id="UP000184221">
    <property type="component" value="Unassembled WGS sequence"/>
</dbReference>
<keyword evidence="3" id="KW-1185">Reference proteome</keyword>
<dbReference type="OrthoDB" id="7779177at2"/>
<accession>A0A1M5MN48</accession>
<dbReference type="RefSeq" id="WP_072776001.1">
    <property type="nucleotide sequence ID" value="NZ_FQXC01000001.1"/>
</dbReference>
<keyword evidence="1" id="KW-1133">Transmembrane helix</keyword>
<organism evidence="2 3">
    <name type="scientific">Marivita hallyeonensis</name>
    <dbReference type="NCBI Taxonomy" id="996342"/>
    <lineage>
        <taxon>Bacteria</taxon>
        <taxon>Pseudomonadati</taxon>
        <taxon>Pseudomonadota</taxon>
        <taxon>Alphaproteobacteria</taxon>
        <taxon>Rhodobacterales</taxon>
        <taxon>Roseobacteraceae</taxon>
        <taxon>Marivita</taxon>
    </lineage>
</organism>
<keyword evidence="1" id="KW-0472">Membrane</keyword>
<protein>
    <submittedName>
        <fullName evidence="2">Uncharacterized protein</fullName>
    </submittedName>
</protein>
<evidence type="ECO:0000313" key="3">
    <source>
        <dbReference type="Proteomes" id="UP000184221"/>
    </source>
</evidence>
<gene>
    <name evidence="2" type="ORF">SAMN05443551_0586</name>
</gene>
<keyword evidence="1" id="KW-0812">Transmembrane</keyword>